<feature type="region of interest" description="Disordered" evidence="1">
    <location>
        <begin position="1"/>
        <end position="28"/>
    </location>
</feature>
<dbReference type="AlphaFoldDB" id="A0AA87III9"/>
<organism evidence="2 3">
    <name type="scientific">Planococcus antarcticus DSM 14505</name>
    <dbReference type="NCBI Taxonomy" id="1185653"/>
    <lineage>
        <taxon>Bacteria</taxon>
        <taxon>Bacillati</taxon>
        <taxon>Bacillota</taxon>
        <taxon>Bacilli</taxon>
        <taxon>Bacillales</taxon>
        <taxon>Caryophanaceae</taxon>
        <taxon>Planococcus</taxon>
    </lineage>
</organism>
<name>A0AA87III9_9BACL</name>
<comment type="caution">
    <text evidence="2">The sequence shown here is derived from an EMBL/GenBank/DDBJ whole genome shotgun (WGS) entry which is preliminary data.</text>
</comment>
<reference evidence="2 3" key="1">
    <citation type="journal article" date="2012" name="J. Bacteriol.">
        <title>Genome Sequence of the Antarctic Psychrophile Bacterium Planococcus antarcticus DSM 14505.</title>
        <authorList>
            <person name="Margolles A."/>
            <person name="Gueimonde M."/>
            <person name="Sanchez B."/>
        </authorList>
    </citation>
    <scope>NUCLEOTIDE SEQUENCE [LARGE SCALE GENOMIC DNA]</scope>
    <source>
        <strain evidence="2 3">DSM 14505</strain>
    </source>
</reference>
<accession>A0AA87III9</accession>
<protein>
    <submittedName>
        <fullName evidence="2">Uncharacterized protein</fullName>
    </submittedName>
</protein>
<proteinExistence type="predicted"/>
<dbReference type="EMBL" id="AJYB01000065">
    <property type="protein sequence ID" value="EIM05538.1"/>
    <property type="molecule type" value="Genomic_DNA"/>
</dbReference>
<evidence type="ECO:0000256" key="1">
    <source>
        <dbReference type="SAM" id="MobiDB-lite"/>
    </source>
</evidence>
<sequence>MNADPFQEERFSGEDLEIPEDEWEKKDF</sequence>
<evidence type="ECO:0000313" key="3">
    <source>
        <dbReference type="Proteomes" id="UP000004725"/>
    </source>
</evidence>
<evidence type="ECO:0000313" key="2">
    <source>
        <dbReference type="EMBL" id="EIM05538.1"/>
    </source>
</evidence>
<gene>
    <name evidence="2" type="ORF">A1A1_15743</name>
</gene>
<dbReference type="Proteomes" id="UP000004725">
    <property type="component" value="Unassembled WGS sequence"/>
</dbReference>